<dbReference type="Pfam" id="PF24708">
    <property type="entry name" value="Lip_C"/>
    <property type="match status" value="2"/>
</dbReference>
<evidence type="ECO:0000259" key="7">
    <source>
        <dbReference type="Pfam" id="PF24708"/>
    </source>
</evidence>
<dbReference type="GO" id="GO:0016787">
    <property type="term" value="F:hydrolase activity"/>
    <property type="evidence" value="ECO:0007669"/>
    <property type="project" value="UniProtKB-KW"/>
</dbReference>
<dbReference type="Proteomes" id="UP000241890">
    <property type="component" value="Unassembled WGS sequence"/>
</dbReference>
<dbReference type="InterPro" id="IPR029058">
    <property type="entry name" value="AB_hydrolase_fold"/>
</dbReference>
<keyword evidence="4" id="KW-0378">Hydrolase</keyword>
<comment type="caution">
    <text evidence="8">The sequence shown here is derived from an EMBL/GenBank/DDBJ whole genome shotgun (WGS) entry which is preliminary data.</text>
</comment>
<accession>A0A2R5GR35</accession>
<evidence type="ECO:0000313" key="8">
    <source>
        <dbReference type="EMBL" id="GBG32218.1"/>
    </source>
</evidence>
<sequence>MVVATSAKEVVVFVHGLAGFGDDELGPIDYWAELDEFPRDRFDVFVASVGPVSSNWDRACELYAQIKGTREGVPAEVSAGSTSPLFAGLGNMIKSVTTISTPHDGTPLIDVLGEDIVELIKDLILGFAGITGNTFVDLIYDFDLDHFGLGRQSGESFGDYVERVCANAIFDMGFRDLAPYDLSIDGSRELQQQGQQAYSNTFYFGMATEQTVQNVPWCEWGYGCGLISVAEATMGLLLQPFANIIGSLRVASDLRKNDGLVPFESSKCPKIGYSNGANGCTKFTGTWAPGRWYWMEVDRDHLQVIGFTFLYALTNDAIYSNHAERIWGISGGNTYVGSSNVGDGTDEVSEPEQTSNSGLVVMSAAGGACVALALVGAAYVVRRRRMRAATANATSTGSVNPKDFKMAAAQNPMYDV</sequence>
<evidence type="ECO:0000256" key="2">
    <source>
        <dbReference type="ARBA" id="ARBA00022525"/>
    </source>
</evidence>
<evidence type="ECO:0000256" key="1">
    <source>
        <dbReference type="ARBA" id="ARBA00004613"/>
    </source>
</evidence>
<keyword evidence="9" id="KW-1185">Reference proteome</keyword>
<protein>
    <recommendedName>
        <fullName evidence="7">Lipase-like C-terminal domain-containing protein</fullName>
    </recommendedName>
</protein>
<dbReference type="InterPro" id="IPR056304">
    <property type="entry name" value="Lip-like_C"/>
</dbReference>
<dbReference type="AlphaFoldDB" id="A0A2R5GR35"/>
<evidence type="ECO:0000256" key="5">
    <source>
        <dbReference type="ARBA" id="ARBA00023098"/>
    </source>
</evidence>
<keyword evidence="6" id="KW-0472">Membrane</keyword>
<dbReference type="SUPFAM" id="SSF53474">
    <property type="entry name" value="alpha/beta-Hydrolases"/>
    <property type="match status" value="1"/>
</dbReference>
<keyword evidence="2" id="KW-0964">Secreted</keyword>
<organism evidence="8 9">
    <name type="scientific">Hondaea fermentalgiana</name>
    <dbReference type="NCBI Taxonomy" id="2315210"/>
    <lineage>
        <taxon>Eukaryota</taxon>
        <taxon>Sar</taxon>
        <taxon>Stramenopiles</taxon>
        <taxon>Bigyra</taxon>
        <taxon>Labyrinthulomycetes</taxon>
        <taxon>Thraustochytrida</taxon>
        <taxon>Thraustochytriidae</taxon>
        <taxon>Hondaea</taxon>
    </lineage>
</organism>
<comment type="subcellular location">
    <subcellularLocation>
        <location evidence="1">Secreted</location>
    </subcellularLocation>
</comment>
<reference evidence="8 9" key="1">
    <citation type="submission" date="2017-12" db="EMBL/GenBank/DDBJ databases">
        <title>Sequencing, de novo assembly and annotation of complete genome of a new Thraustochytrid species, strain FCC1311.</title>
        <authorList>
            <person name="Sedici K."/>
            <person name="Godart F."/>
            <person name="Aiese Cigliano R."/>
            <person name="Sanseverino W."/>
            <person name="Barakat M."/>
            <person name="Ortet P."/>
            <person name="Marechal E."/>
            <person name="Cagnac O."/>
            <person name="Amato A."/>
        </authorList>
    </citation>
    <scope>NUCLEOTIDE SEQUENCE [LARGE SCALE GENOMIC DNA]</scope>
</reference>
<dbReference type="GO" id="GO:0006629">
    <property type="term" value="P:lipid metabolic process"/>
    <property type="evidence" value="ECO:0007669"/>
    <property type="project" value="UniProtKB-KW"/>
</dbReference>
<proteinExistence type="predicted"/>
<feature type="domain" description="Lipase-like C-terminal" evidence="7">
    <location>
        <begin position="8"/>
        <end position="71"/>
    </location>
</feature>
<dbReference type="PANTHER" id="PTHR34043">
    <property type="entry name" value="ALPHA/BETA-HYDROLASES SUPERFAMILY PROTEIN"/>
    <property type="match status" value="1"/>
</dbReference>
<evidence type="ECO:0000313" key="9">
    <source>
        <dbReference type="Proteomes" id="UP000241890"/>
    </source>
</evidence>
<dbReference type="OrthoDB" id="206848at2759"/>
<evidence type="ECO:0000256" key="4">
    <source>
        <dbReference type="ARBA" id="ARBA00022801"/>
    </source>
</evidence>
<keyword evidence="6" id="KW-0812">Transmembrane</keyword>
<dbReference type="GO" id="GO:0005576">
    <property type="term" value="C:extracellular region"/>
    <property type="evidence" value="ECO:0007669"/>
    <property type="project" value="UniProtKB-SubCell"/>
</dbReference>
<dbReference type="PANTHER" id="PTHR34043:SF3">
    <property type="entry name" value="ALPHA_BETA-HYDROLASES SUPERFAMILY PROTEIN"/>
    <property type="match status" value="1"/>
</dbReference>
<evidence type="ECO:0000256" key="3">
    <source>
        <dbReference type="ARBA" id="ARBA00022729"/>
    </source>
</evidence>
<keyword evidence="3" id="KW-0732">Signal</keyword>
<evidence type="ECO:0000256" key="6">
    <source>
        <dbReference type="SAM" id="Phobius"/>
    </source>
</evidence>
<gene>
    <name evidence="8" type="ORF">FCC1311_065581</name>
</gene>
<dbReference type="Gene3D" id="3.40.50.1820">
    <property type="entry name" value="alpha/beta hydrolase"/>
    <property type="match status" value="2"/>
</dbReference>
<dbReference type="EMBL" id="BEYU01000117">
    <property type="protein sequence ID" value="GBG32218.1"/>
    <property type="molecule type" value="Genomic_DNA"/>
</dbReference>
<dbReference type="InParanoid" id="A0A2R5GR35"/>
<keyword evidence="6" id="KW-1133">Transmembrane helix</keyword>
<keyword evidence="5" id="KW-0443">Lipid metabolism</keyword>
<name>A0A2R5GR35_9STRA</name>
<feature type="transmembrane region" description="Helical" evidence="6">
    <location>
        <begin position="359"/>
        <end position="381"/>
    </location>
</feature>
<feature type="domain" description="Lipase-like C-terminal" evidence="7">
    <location>
        <begin position="79"/>
        <end position="308"/>
    </location>
</feature>